<evidence type="ECO:0000313" key="5">
    <source>
        <dbReference type="Proteomes" id="UP000324241"/>
    </source>
</evidence>
<comment type="caution">
    <text evidence="3">The sequence shown here is derived from an EMBL/GenBank/DDBJ whole genome shotgun (WGS) entry which is preliminary data.</text>
</comment>
<gene>
    <name evidence="2" type="ORF">ATNIH1004_004564</name>
    <name evidence="3" type="ORF">EYZ11_012897</name>
</gene>
<feature type="compositionally biased region" description="Basic and acidic residues" evidence="1">
    <location>
        <begin position="229"/>
        <end position="238"/>
    </location>
</feature>
<dbReference type="AlphaFoldDB" id="A0A4S3IZ15"/>
<protein>
    <submittedName>
        <fullName evidence="3">Uncharacterized protein</fullName>
    </submittedName>
</protein>
<reference evidence="3 4" key="1">
    <citation type="submission" date="2019-03" db="EMBL/GenBank/DDBJ databases">
        <title>The genome sequence of a newly discovered highly antifungal drug resistant Aspergillus species, Aspergillus tanneri NIH 1004.</title>
        <authorList>
            <person name="Mounaud S."/>
            <person name="Singh I."/>
            <person name="Joardar V."/>
            <person name="Pakala S."/>
            <person name="Pakala S."/>
            <person name="Venepally P."/>
            <person name="Hoover J."/>
            <person name="Nierman W."/>
            <person name="Chung J."/>
            <person name="Losada L."/>
        </authorList>
    </citation>
    <scope>NUCLEOTIDE SEQUENCE [LARGE SCALE GENOMIC DNA]</scope>
    <source>
        <strain evidence="3 4">NIH1004</strain>
    </source>
</reference>
<dbReference type="EMBL" id="SOSA01001093">
    <property type="protein sequence ID" value="THC87656.1"/>
    <property type="molecule type" value="Genomic_DNA"/>
</dbReference>
<evidence type="ECO:0000313" key="2">
    <source>
        <dbReference type="EMBL" id="KAA8648679.1"/>
    </source>
</evidence>
<feature type="region of interest" description="Disordered" evidence="1">
    <location>
        <begin position="229"/>
        <end position="248"/>
    </location>
</feature>
<dbReference type="VEuPathDB" id="FungiDB:EYZ11_012897"/>
<feature type="compositionally biased region" description="Acidic residues" evidence="1">
    <location>
        <begin position="239"/>
        <end position="248"/>
    </location>
</feature>
<reference evidence="2 5" key="2">
    <citation type="submission" date="2019-08" db="EMBL/GenBank/DDBJ databases">
        <title>The genome sequence of a newly discovered highly antifungal drug resistant Aspergillus species, Aspergillus tanneri NIH 1004.</title>
        <authorList>
            <person name="Mounaud S."/>
            <person name="Singh I."/>
            <person name="Joardar V."/>
            <person name="Pakala S."/>
            <person name="Pakala S."/>
            <person name="Venepally P."/>
            <person name="Chung J.K."/>
            <person name="Losada L."/>
            <person name="Nierman W.C."/>
        </authorList>
    </citation>
    <scope>NUCLEOTIDE SEQUENCE [LARGE SCALE GENOMIC DNA]</scope>
    <source>
        <strain evidence="2 5">NIH1004</strain>
    </source>
</reference>
<dbReference type="GeneID" id="54327266"/>
<evidence type="ECO:0000313" key="3">
    <source>
        <dbReference type="EMBL" id="THC87656.1"/>
    </source>
</evidence>
<accession>A0A4S3IZ15</accession>
<evidence type="ECO:0000313" key="4">
    <source>
        <dbReference type="Proteomes" id="UP000308092"/>
    </source>
</evidence>
<dbReference type="Proteomes" id="UP000308092">
    <property type="component" value="Unassembled WGS sequence"/>
</dbReference>
<dbReference type="RefSeq" id="XP_033428040.1">
    <property type="nucleotide sequence ID" value="XM_033569234.1"/>
</dbReference>
<name>A0A4S3IZ15_9EURO</name>
<organism evidence="3 4">
    <name type="scientific">Aspergillus tanneri</name>
    <dbReference type="NCBI Taxonomy" id="1220188"/>
    <lineage>
        <taxon>Eukaryota</taxon>
        <taxon>Fungi</taxon>
        <taxon>Dikarya</taxon>
        <taxon>Ascomycota</taxon>
        <taxon>Pezizomycotina</taxon>
        <taxon>Eurotiomycetes</taxon>
        <taxon>Eurotiomycetidae</taxon>
        <taxon>Eurotiales</taxon>
        <taxon>Aspergillaceae</taxon>
        <taxon>Aspergillus</taxon>
        <taxon>Aspergillus subgen. Circumdati</taxon>
    </lineage>
</organism>
<sequence>MYSTLDGDWDVTDVTDVTVRKVNYTGDTAQKTVTRRLRLAWTRSPPCADFSDKDIWMGEEDNERCEESNPNPNPDTHTLHTPWRNRIYYLWNHLFYDASKFMSNTYGVGHLHPPNSAVLGVEFPRTYGTEDRENVRAATVVWETEVLVLPAYLAPDVVVRVETYSRGWEDGQMRDVVKLRGRFSRENWAEVWYMARGLETRFYIEGDWRPSDEDEKGLAAVMVYGKLDGDCAGKRESNDESDSEGSEN</sequence>
<keyword evidence="4" id="KW-1185">Reference proteome</keyword>
<dbReference type="OrthoDB" id="5118255at2759"/>
<dbReference type="EMBL" id="QUQM01000003">
    <property type="protein sequence ID" value="KAA8648679.1"/>
    <property type="molecule type" value="Genomic_DNA"/>
</dbReference>
<proteinExistence type="predicted"/>
<dbReference type="Proteomes" id="UP000324241">
    <property type="component" value="Unassembled WGS sequence"/>
</dbReference>
<evidence type="ECO:0000256" key="1">
    <source>
        <dbReference type="SAM" id="MobiDB-lite"/>
    </source>
</evidence>